<evidence type="ECO:0000256" key="1">
    <source>
        <dbReference type="SAM" id="Phobius"/>
    </source>
</evidence>
<dbReference type="AlphaFoldDB" id="A0A560FKK0"/>
<protein>
    <recommendedName>
        <fullName evidence="5">CHASE2 domain-containing protein</fullName>
    </recommendedName>
</protein>
<proteinExistence type="predicted"/>
<keyword evidence="1" id="KW-0472">Membrane</keyword>
<dbReference type="Proteomes" id="UP000319859">
    <property type="component" value="Unassembled WGS sequence"/>
</dbReference>
<feature type="chain" id="PRO_5022244001" description="CHASE2 domain-containing protein" evidence="2">
    <location>
        <begin position="27"/>
        <end position="368"/>
    </location>
</feature>
<organism evidence="3 4">
    <name type="scientific">Nitrospirillum amazonense</name>
    <dbReference type="NCBI Taxonomy" id="28077"/>
    <lineage>
        <taxon>Bacteria</taxon>
        <taxon>Pseudomonadati</taxon>
        <taxon>Pseudomonadota</taxon>
        <taxon>Alphaproteobacteria</taxon>
        <taxon>Rhodospirillales</taxon>
        <taxon>Azospirillaceae</taxon>
        <taxon>Nitrospirillum</taxon>
    </lineage>
</organism>
<keyword evidence="2" id="KW-0732">Signal</keyword>
<sequence length="368" mass="40653">MQFRIPSHRCWRFALASLLVVACLCADFALSPVLLDTFVEHEHVDISAVLRQGAVHIGNLRGHPIFVSVDDLADPDFLATVGPGKNALVVTVFQQAQDEEDGPAPAYLLGALARGVLSRLEPLSPGDRIGFMQLVERLHGRAPGQAYLFPVHVPPEHRRQLPLDAIIAVTLPSTDIKESLEAGAKKALSVADDSSINNVIVPGLAVKWKNSNNIKDIKSNTYFMTLLSSVSVAENPPNIYVSIYKSFPSIKIEEMTAAFNQQWEIISANEISGIALHHRDLRLILLFLIIFLATCIFHLNIEVRNMPFAVLAFFTAAYGFIEFTENITESQSGWPKTTFIILGLGVISVFLPAIIKNTPEKIFVRRNH</sequence>
<gene>
    <name evidence="3" type="ORF">FBZ89_104380</name>
</gene>
<dbReference type="PROSITE" id="PS51257">
    <property type="entry name" value="PROKAR_LIPOPROTEIN"/>
    <property type="match status" value="1"/>
</dbReference>
<evidence type="ECO:0000256" key="2">
    <source>
        <dbReference type="SAM" id="SignalP"/>
    </source>
</evidence>
<keyword evidence="1" id="KW-1133">Transmembrane helix</keyword>
<feature type="signal peptide" evidence="2">
    <location>
        <begin position="1"/>
        <end position="26"/>
    </location>
</feature>
<feature type="transmembrane region" description="Helical" evidence="1">
    <location>
        <begin position="337"/>
        <end position="355"/>
    </location>
</feature>
<evidence type="ECO:0000313" key="3">
    <source>
        <dbReference type="EMBL" id="TWB22131.1"/>
    </source>
</evidence>
<feature type="transmembrane region" description="Helical" evidence="1">
    <location>
        <begin position="308"/>
        <end position="325"/>
    </location>
</feature>
<accession>A0A560FKK0</accession>
<evidence type="ECO:0000313" key="4">
    <source>
        <dbReference type="Proteomes" id="UP000319859"/>
    </source>
</evidence>
<feature type="transmembrane region" description="Helical" evidence="1">
    <location>
        <begin position="281"/>
        <end position="301"/>
    </location>
</feature>
<comment type="caution">
    <text evidence="3">The sequence shown here is derived from an EMBL/GenBank/DDBJ whole genome shotgun (WGS) entry which is preliminary data.</text>
</comment>
<dbReference type="EMBL" id="VITN01000004">
    <property type="protein sequence ID" value="TWB22131.1"/>
    <property type="molecule type" value="Genomic_DNA"/>
</dbReference>
<evidence type="ECO:0008006" key="5">
    <source>
        <dbReference type="Google" id="ProtNLM"/>
    </source>
</evidence>
<keyword evidence="1" id="KW-0812">Transmembrane</keyword>
<reference evidence="3 4" key="1">
    <citation type="submission" date="2019-06" db="EMBL/GenBank/DDBJ databases">
        <title>Genomic Encyclopedia of Type Strains, Phase IV (KMG-V): Genome sequencing to study the core and pangenomes of soil and plant-associated prokaryotes.</title>
        <authorList>
            <person name="Whitman W."/>
        </authorList>
    </citation>
    <scope>NUCLEOTIDE SEQUENCE [LARGE SCALE GENOMIC DNA]</scope>
    <source>
        <strain evidence="3 4">BR 11880</strain>
    </source>
</reference>
<name>A0A560FKK0_9PROT</name>